<dbReference type="Pfam" id="PF13271">
    <property type="entry name" value="DUF4062"/>
    <property type="match status" value="1"/>
</dbReference>
<feature type="domain" description="DUF4062" evidence="6">
    <location>
        <begin position="13"/>
        <end position="93"/>
    </location>
</feature>
<keyword evidence="2" id="KW-0677">Repeat</keyword>
<name>A0ABN8LS99_9CNID</name>
<evidence type="ECO:0000256" key="2">
    <source>
        <dbReference type="ARBA" id="ARBA00022737"/>
    </source>
</evidence>
<feature type="non-terminal residue" evidence="8">
    <location>
        <position position="1"/>
    </location>
</feature>
<dbReference type="Pfam" id="PF24884">
    <property type="entry name" value="NPHP3_hel"/>
    <property type="match status" value="1"/>
</dbReference>
<evidence type="ECO:0000256" key="3">
    <source>
        <dbReference type="ARBA" id="ARBA00040387"/>
    </source>
</evidence>
<dbReference type="PANTHER" id="PTHR19860">
    <property type="entry name" value="DDB1- AND CUL4-ASSOCIATED FACTOR 12-RELATED"/>
    <property type="match status" value="1"/>
</dbReference>
<keyword evidence="4" id="KW-0802">TPR repeat</keyword>
<dbReference type="PROSITE" id="PS50293">
    <property type="entry name" value="TPR_REGION"/>
    <property type="match status" value="1"/>
</dbReference>
<dbReference type="Gene3D" id="3.40.50.300">
    <property type="entry name" value="P-loop containing nucleotide triphosphate hydrolases"/>
    <property type="match status" value="1"/>
</dbReference>
<dbReference type="InterPro" id="IPR041664">
    <property type="entry name" value="AAA_16"/>
</dbReference>
<dbReference type="InterPro" id="IPR056883">
    <property type="entry name" value="NPHP3_hel"/>
</dbReference>
<dbReference type="SUPFAM" id="SSF52540">
    <property type="entry name" value="P-loop containing nucleoside triphosphate hydrolases"/>
    <property type="match status" value="1"/>
</dbReference>
<dbReference type="InterPro" id="IPR019734">
    <property type="entry name" value="TPR_rpt"/>
</dbReference>
<dbReference type="Proteomes" id="UP001159427">
    <property type="component" value="Unassembled WGS sequence"/>
</dbReference>
<dbReference type="PANTHER" id="PTHR19860:SF40">
    <property type="entry name" value="WD40 REPEAT-CONTAINING PROTEIN"/>
    <property type="match status" value="1"/>
</dbReference>
<keyword evidence="1" id="KW-0879">Wnt signaling pathway</keyword>
<comment type="caution">
    <text evidence="8">The sequence shown here is derived from an EMBL/GenBank/DDBJ whole genome shotgun (WGS) entry which is preliminary data.</text>
</comment>
<keyword evidence="9" id="KW-1185">Reference proteome</keyword>
<dbReference type="PROSITE" id="PS50005">
    <property type="entry name" value="TPR"/>
    <property type="match status" value="3"/>
</dbReference>
<protein>
    <recommendedName>
        <fullName evidence="3">Nephrocystin-3</fullName>
    </recommendedName>
</protein>
<organism evidence="8 9">
    <name type="scientific">Porites evermanni</name>
    <dbReference type="NCBI Taxonomy" id="104178"/>
    <lineage>
        <taxon>Eukaryota</taxon>
        <taxon>Metazoa</taxon>
        <taxon>Cnidaria</taxon>
        <taxon>Anthozoa</taxon>
        <taxon>Hexacorallia</taxon>
        <taxon>Scleractinia</taxon>
        <taxon>Fungiina</taxon>
        <taxon>Poritidae</taxon>
        <taxon>Porites</taxon>
    </lineage>
</organism>
<feature type="domain" description="Nephrocystin 3 helical" evidence="7">
    <location>
        <begin position="465"/>
        <end position="574"/>
    </location>
</feature>
<gene>
    <name evidence="8" type="ORF">PEVE_00034745</name>
</gene>
<evidence type="ECO:0000259" key="7">
    <source>
        <dbReference type="Pfam" id="PF24884"/>
    </source>
</evidence>
<dbReference type="Pfam" id="PF13424">
    <property type="entry name" value="TPR_12"/>
    <property type="match status" value="1"/>
</dbReference>
<reference evidence="8 9" key="1">
    <citation type="submission" date="2022-05" db="EMBL/GenBank/DDBJ databases">
        <authorList>
            <consortium name="Genoscope - CEA"/>
            <person name="William W."/>
        </authorList>
    </citation>
    <scope>NUCLEOTIDE SEQUENCE [LARGE SCALE GENOMIC DNA]</scope>
</reference>
<dbReference type="InterPro" id="IPR011990">
    <property type="entry name" value="TPR-like_helical_dom_sf"/>
</dbReference>
<feature type="domain" description="Orc1-like AAA ATPase" evidence="5">
    <location>
        <begin position="261"/>
        <end position="403"/>
    </location>
</feature>
<feature type="repeat" description="TPR" evidence="4">
    <location>
        <begin position="1163"/>
        <end position="1196"/>
    </location>
</feature>
<evidence type="ECO:0000259" key="5">
    <source>
        <dbReference type="Pfam" id="PF13191"/>
    </source>
</evidence>
<feature type="repeat" description="TPR" evidence="4">
    <location>
        <begin position="818"/>
        <end position="851"/>
    </location>
</feature>
<evidence type="ECO:0000313" key="8">
    <source>
        <dbReference type="EMBL" id="CAH3017021.1"/>
    </source>
</evidence>
<feature type="repeat" description="TPR" evidence="4">
    <location>
        <begin position="860"/>
        <end position="893"/>
    </location>
</feature>
<sequence length="1244" mass="142028">QKANLRQQRKTARVFFSSPFGGLEEEREELTKKYWPKLSSICKRAGYEFVPVDMRWGITSEMSSNAATIEICLREMDRSDMIVGFFGQRYGWHGFDALLQKSFDVAAVKYPWLNDYREKAVTELEFLHGHLRNPGKRAACFFFRDKAYDDMKLKLAEEAGDERQARKFRSSTDGPKAAEHLADLKERVYNTQDKCLAVNMSYKNPQEGARLMYERIEKYLREVFLARPVKKLSPLEEERSLHDVFMVSRLGMGGVYVGGESYMNQIDSHVKSQSEEDNPKHLVVIGEAGSGKSCLLGNWSLHYQEKFPKDAVVYHFAGCTNGSTVPRKILKRLVEELRDLLKEKTGEEQPTVESDSDSIRDLIRELTDTVKRITDAGHRTVIIIDALNKVDEAGQTTKTLFWLPRKLPCKVHLIVSVNASDLNKVTELTEERGYSAIHTSPLKEAEREEVALATLKVRGKALSSEQKVKVVTKAQTENPLYLKTLLEELCGFGEFFQLDAYLNNLLEAKDTKELFLKFLKRLEEDYNPKEYEGNLIKDVMCCIFVARQGLSETELKNILKITDQIWSVLYFTIEEFILERSGLYGFSYDELSAAVKERYCEEESTIKHYLMLLIEYFDAILKEKSAEYYTEIPDRVKMELPWLLVKAGEKERLIKCLTTASIFWSLNSAESKYDLINYWNFTGLTGEDINDLYKTSVDDQLAVLYVKEQEKFGEPTNALKVLFPFVYGISQFQSDAGNMTEVEPFLQRAIDVLKTAHSEEEIHSNSVVAEQYCNMVNSLACLFVDTEQFDKAEPLHLEVLELREKFADTWINGWSSVASSLNGLGVLYYRTNRFEEALTYYNRCLELHRKTLPATHSLIPDTLNNIGALYKSMARWEDSAKVLEEALQLYEDAYFGQLPPAVGGTFLNLGMAYFRLYDASKAEPLYLKALDIRTKAYGPNHLDVGQTLLTYSAFLLSVDASKSADTAIKAVEIFEKSLGPESINTLNAQENVALAFAKDGKFDKAHPYFKKSGIIRHQRGQMNSSIPILNAAMADYYLNNGHNEEARKLFERLVGTDFATDRDFAALDFLDHELLGDGKPERPYNETVDFGLEKFPSSVMLFGRKLPKLAEKGDSKSTIHILEKGDFGVEKYNESYQSFVESQHRREGLEILTAAHETFPTDTIILQNVASCYAFYKDYSKASVYFKKLVDLQPDNEGVIADYGRVLAMSGKVDEAKEQLRNALKIAEKKNQEQLVEQVYFSLY</sequence>
<evidence type="ECO:0000259" key="6">
    <source>
        <dbReference type="Pfam" id="PF13271"/>
    </source>
</evidence>
<dbReference type="SUPFAM" id="SSF48452">
    <property type="entry name" value="TPR-like"/>
    <property type="match status" value="2"/>
</dbReference>
<dbReference type="Pfam" id="PF14559">
    <property type="entry name" value="TPR_19"/>
    <property type="match status" value="1"/>
</dbReference>
<dbReference type="Pfam" id="PF13191">
    <property type="entry name" value="AAA_16"/>
    <property type="match status" value="1"/>
</dbReference>
<dbReference type="InterPro" id="IPR025139">
    <property type="entry name" value="DUF4062"/>
</dbReference>
<dbReference type="EMBL" id="CALNXI010000053">
    <property type="protein sequence ID" value="CAH3017021.1"/>
    <property type="molecule type" value="Genomic_DNA"/>
</dbReference>
<evidence type="ECO:0000256" key="1">
    <source>
        <dbReference type="ARBA" id="ARBA00022687"/>
    </source>
</evidence>
<evidence type="ECO:0000256" key="4">
    <source>
        <dbReference type="PROSITE-ProRule" id="PRU00339"/>
    </source>
</evidence>
<dbReference type="InterPro" id="IPR051191">
    <property type="entry name" value="DCAF12"/>
</dbReference>
<dbReference type="SMART" id="SM00028">
    <property type="entry name" value="TPR"/>
    <property type="match status" value="6"/>
</dbReference>
<proteinExistence type="predicted"/>
<dbReference type="InterPro" id="IPR027417">
    <property type="entry name" value="P-loop_NTPase"/>
</dbReference>
<evidence type="ECO:0000313" key="9">
    <source>
        <dbReference type="Proteomes" id="UP001159427"/>
    </source>
</evidence>
<accession>A0ABN8LS99</accession>
<dbReference type="Pfam" id="PF13374">
    <property type="entry name" value="TPR_10"/>
    <property type="match status" value="1"/>
</dbReference>
<dbReference type="Gene3D" id="1.25.40.10">
    <property type="entry name" value="Tetratricopeptide repeat domain"/>
    <property type="match status" value="4"/>
</dbReference>